<dbReference type="Proteomes" id="UP000199307">
    <property type="component" value="Unassembled WGS sequence"/>
</dbReference>
<sequence length="334" mass="37428">MKLKKYAIITILLFASALSNAQNDINQNGLKTSVITNLSAVDTQARRYEIATIGYNSYHWQTGGLLIIELFQTSFGTGYEKYIVENGFLQGANIGSPIVKLVESHGIYHSGKISLGTPIDLTSTLGDKINRKLPVYFDVRDYATYRVKITYLQEKVDTITYANQIKIDQTPVGVNISDFSAPIAFDYDLRLNGLGGNHYILNGNLGIGTTNPTSKLTVAGNIASREVKVTVNAGADFVFEKDYNLPSLESIDKFIKENKHLPEIASAEEMKKDGINLSEMNIKLLQKIEELTLYIIEQERKNNDQSKKIEKLEQENETFKLLSERISKLENKSK</sequence>
<reference evidence="3 4" key="1">
    <citation type="submission" date="2016-10" db="EMBL/GenBank/DDBJ databases">
        <authorList>
            <person name="Varghese N."/>
            <person name="Submissions S."/>
        </authorList>
    </citation>
    <scope>NUCLEOTIDE SEQUENCE [LARGE SCALE GENOMIC DNA]</scope>
    <source>
        <strain evidence="3 4">CGMCC 1.6859</strain>
    </source>
</reference>
<keyword evidence="2" id="KW-0732">Signal</keyword>
<feature type="coiled-coil region" evidence="1">
    <location>
        <begin position="295"/>
        <end position="332"/>
    </location>
</feature>
<protein>
    <submittedName>
        <fullName evidence="3">Uncharacterized protein</fullName>
    </submittedName>
</protein>
<evidence type="ECO:0000313" key="4">
    <source>
        <dbReference type="Proteomes" id="UP000199307"/>
    </source>
</evidence>
<evidence type="ECO:0000256" key="2">
    <source>
        <dbReference type="SAM" id="SignalP"/>
    </source>
</evidence>
<comment type="caution">
    <text evidence="3">The sequence shown here is derived from an EMBL/GenBank/DDBJ whole genome shotgun (WGS) entry which is preliminary data.</text>
</comment>
<evidence type="ECO:0000313" key="3">
    <source>
        <dbReference type="EMBL" id="SCY78161.1"/>
    </source>
</evidence>
<dbReference type="RefSeq" id="WP_091134166.1">
    <property type="nucleotide sequence ID" value="NZ_FMVC01000005.1"/>
</dbReference>
<feature type="signal peptide" evidence="2">
    <location>
        <begin position="1"/>
        <end position="21"/>
    </location>
</feature>
<keyword evidence="1" id="KW-0175">Coiled coil</keyword>
<evidence type="ECO:0000256" key="1">
    <source>
        <dbReference type="SAM" id="Coils"/>
    </source>
</evidence>
<keyword evidence="4" id="KW-1185">Reference proteome</keyword>
<dbReference type="EMBL" id="FMVC01000005">
    <property type="protein sequence ID" value="SCY78161.1"/>
    <property type="molecule type" value="Genomic_DNA"/>
</dbReference>
<organism evidence="3 4">
    <name type="scientific">Flavobacterium anhuiense</name>
    <dbReference type="NCBI Taxonomy" id="459526"/>
    <lineage>
        <taxon>Bacteria</taxon>
        <taxon>Pseudomonadati</taxon>
        <taxon>Bacteroidota</taxon>
        <taxon>Flavobacteriia</taxon>
        <taxon>Flavobacteriales</taxon>
        <taxon>Flavobacteriaceae</taxon>
        <taxon>Flavobacterium</taxon>
    </lineage>
</organism>
<feature type="chain" id="PRO_5045660005" evidence="2">
    <location>
        <begin position="22"/>
        <end position="334"/>
    </location>
</feature>
<accession>A0ABY0LY34</accession>
<name>A0ABY0LY34_9FLAO</name>
<gene>
    <name evidence="3" type="ORF">SAMN02927916_3355</name>
</gene>
<proteinExistence type="predicted"/>